<comment type="caution">
    <text evidence="11">The sequence shown here is derived from an EMBL/GenBank/DDBJ whole genome shotgun (WGS) entry which is preliminary data.</text>
</comment>
<protein>
    <recommendedName>
        <fullName evidence="13">Phytol kinase</fullName>
    </recommendedName>
</protein>
<keyword evidence="6" id="KW-0809">Transit peptide</keyword>
<sequence length="672" mass="75047">MVLMQKRRGYKLVRQVQEGIEVYEHFSGKNPNRKGGKAFLDHLLPRLNPKNINGGPSMPFELEVVEAALLSRIQRLERRLMDVEPRVINCFNSVDINLVLFFVVVWKVELGSRAGALKQMLLDLLEDPHEIRRICIMGRNCTLSKGNNDMECSVPLEKQIAEEEEEEIEMLLENYLQRCESCHGHAERLLDSAREMEDSIAVNLSSRRLEVSRVELLLQVGTFCLAMGALVAGIFGMNLKSYLEELVVCPPKYVFVSYVACVLYVCAVCILADNSWDNRRFCCHILSYVLLSQGKEDIMILQDNSKNFRTINHLSGKYVVSDAVTCALYHTPLQVCNNLIQSLSMSFGASTLFSFKPSLHPHHYSSSRFSYVQKHTKHRPFFHFQNLVTASFPDSLCSTSSFKPLCAMEAGHGALLQDAVAAALVSGGAYVLVRLFDSLTEQKLIKQRVFTGVAGELVCTKACGSVEFEQKNRPYFIRIAFHAFLANFQSSASTGARYFAAFVPLLNCVRLIVNGLSLVTDEGLVKSVTREGNPKELLGGPLYYVLILISSAILFWRDSPVGVISLAMMCGGDGFADIMGRKYGSLKIPYNPQKSFAGSISMFLCGFLISIMMLYYFSALGYFQLDWTTAVQRVALVALVATIVESLPTTEVVDDNISVPISSMLIAFMFFS</sequence>
<dbReference type="PANTHER" id="PTHR13890:SF0">
    <property type="entry name" value="MAGNESIUM TRANSPORTER MRS2 HOMOLOG, MITOCHONDRIAL"/>
    <property type="match status" value="1"/>
</dbReference>
<dbReference type="Gene3D" id="1.20.58.340">
    <property type="entry name" value="Magnesium transport protein CorA, transmembrane region"/>
    <property type="match status" value="1"/>
</dbReference>
<evidence type="ECO:0000256" key="6">
    <source>
        <dbReference type="ARBA" id="ARBA00022946"/>
    </source>
</evidence>
<dbReference type="GO" id="GO:0016020">
    <property type="term" value="C:membrane"/>
    <property type="evidence" value="ECO:0007669"/>
    <property type="project" value="UniProtKB-SubCell"/>
</dbReference>
<keyword evidence="9 10" id="KW-0472">Membrane</keyword>
<feature type="transmembrane region" description="Helical" evidence="10">
    <location>
        <begin position="255"/>
        <end position="272"/>
    </location>
</feature>
<evidence type="ECO:0008006" key="13">
    <source>
        <dbReference type="Google" id="ProtNLM"/>
    </source>
</evidence>
<keyword evidence="12" id="KW-1185">Reference proteome</keyword>
<proteinExistence type="inferred from homology"/>
<dbReference type="Proteomes" id="UP000631114">
    <property type="component" value="Unassembled WGS sequence"/>
</dbReference>
<evidence type="ECO:0000256" key="7">
    <source>
        <dbReference type="ARBA" id="ARBA00022989"/>
    </source>
</evidence>
<evidence type="ECO:0000313" key="12">
    <source>
        <dbReference type="Proteomes" id="UP000631114"/>
    </source>
</evidence>
<evidence type="ECO:0000256" key="2">
    <source>
        <dbReference type="ARBA" id="ARBA00007535"/>
    </source>
</evidence>
<evidence type="ECO:0000256" key="9">
    <source>
        <dbReference type="ARBA" id="ARBA00023136"/>
    </source>
</evidence>
<dbReference type="Pfam" id="PF22099">
    <property type="entry name" value="MRS2-like"/>
    <property type="match status" value="1"/>
</dbReference>
<keyword evidence="3" id="KW-0813">Transport</keyword>
<evidence type="ECO:0000256" key="8">
    <source>
        <dbReference type="ARBA" id="ARBA00023065"/>
    </source>
</evidence>
<feature type="transmembrane region" description="Helical" evidence="10">
    <location>
        <begin position="600"/>
        <end position="618"/>
    </location>
</feature>
<feature type="transmembrane region" description="Helical" evidence="10">
    <location>
        <begin position="537"/>
        <end position="556"/>
    </location>
</feature>
<name>A0A835HE63_9MAGN</name>
<evidence type="ECO:0000256" key="1">
    <source>
        <dbReference type="ARBA" id="ARBA00004141"/>
    </source>
</evidence>
<accession>A0A835HE63</accession>
<dbReference type="EMBL" id="JADFTS010000007">
    <property type="protein sequence ID" value="KAF9596712.1"/>
    <property type="molecule type" value="Genomic_DNA"/>
</dbReference>
<reference evidence="11 12" key="1">
    <citation type="submission" date="2020-10" db="EMBL/GenBank/DDBJ databases">
        <title>The Coptis chinensis genome and diversification of protoberbering-type alkaloids.</title>
        <authorList>
            <person name="Wang B."/>
            <person name="Shu S."/>
            <person name="Song C."/>
            <person name="Liu Y."/>
        </authorList>
    </citation>
    <scope>NUCLEOTIDE SEQUENCE [LARGE SCALE GENOMIC DNA]</scope>
    <source>
        <strain evidence="11">HL-2020</strain>
        <tissue evidence="11">Leaf</tissue>
    </source>
</reference>
<keyword evidence="7 10" id="KW-1133">Transmembrane helix</keyword>
<keyword evidence="5" id="KW-0460">Magnesium</keyword>
<keyword evidence="8" id="KW-0406">Ion transport</keyword>
<comment type="subcellular location">
    <subcellularLocation>
        <location evidence="1">Membrane</location>
        <topology evidence="1">Multi-pass membrane protein</topology>
    </subcellularLocation>
</comment>
<evidence type="ECO:0000313" key="11">
    <source>
        <dbReference type="EMBL" id="KAF9596712.1"/>
    </source>
</evidence>
<evidence type="ECO:0000256" key="10">
    <source>
        <dbReference type="SAM" id="Phobius"/>
    </source>
</evidence>
<organism evidence="11 12">
    <name type="scientific">Coptis chinensis</name>
    <dbReference type="NCBI Taxonomy" id="261450"/>
    <lineage>
        <taxon>Eukaryota</taxon>
        <taxon>Viridiplantae</taxon>
        <taxon>Streptophyta</taxon>
        <taxon>Embryophyta</taxon>
        <taxon>Tracheophyta</taxon>
        <taxon>Spermatophyta</taxon>
        <taxon>Magnoliopsida</taxon>
        <taxon>Ranunculales</taxon>
        <taxon>Ranunculaceae</taxon>
        <taxon>Coptidoideae</taxon>
        <taxon>Coptis</taxon>
    </lineage>
</organism>
<dbReference type="OrthoDB" id="10251508at2759"/>
<gene>
    <name evidence="11" type="ORF">IFM89_012911</name>
</gene>
<evidence type="ECO:0000256" key="4">
    <source>
        <dbReference type="ARBA" id="ARBA00022692"/>
    </source>
</evidence>
<dbReference type="InterPro" id="IPR039204">
    <property type="entry name" value="MRS2-like"/>
</dbReference>
<dbReference type="GO" id="GO:0015095">
    <property type="term" value="F:magnesium ion transmembrane transporter activity"/>
    <property type="evidence" value="ECO:0007669"/>
    <property type="project" value="TreeGrafter"/>
</dbReference>
<dbReference type="AlphaFoldDB" id="A0A835HE63"/>
<evidence type="ECO:0000256" key="3">
    <source>
        <dbReference type="ARBA" id="ARBA00022448"/>
    </source>
</evidence>
<feature type="transmembrane region" description="Helical" evidence="10">
    <location>
        <begin position="216"/>
        <end position="235"/>
    </location>
</feature>
<dbReference type="GO" id="GO:0009941">
    <property type="term" value="C:chloroplast envelope"/>
    <property type="evidence" value="ECO:0007669"/>
    <property type="project" value="TreeGrafter"/>
</dbReference>
<comment type="similarity">
    <text evidence="2">Belongs to the CorA metal ion transporter (MIT) (TC 1.A.35.5) family.</text>
</comment>
<evidence type="ECO:0000256" key="5">
    <source>
        <dbReference type="ARBA" id="ARBA00022842"/>
    </source>
</evidence>
<dbReference type="PANTHER" id="PTHR13890">
    <property type="entry name" value="RNA SPLICING PROTEIN MRS2, MITOCHONDRIAL"/>
    <property type="match status" value="1"/>
</dbReference>
<keyword evidence="4 10" id="KW-0812">Transmembrane</keyword>